<dbReference type="AlphaFoldDB" id="A0A2G2ZSK5"/>
<sequence>MKRLRGISDKSVLELSEDDIIIEILHRLPSKSLARFACVCKHWRKYIADPSLDYSCRSQQWSPHLYMIDWFLLSR</sequence>
<reference evidence="2 3" key="2">
    <citation type="journal article" date="2017" name="Genome Biol.">
        <title>New reference genome sequences of hot pepper reveal the massive evolution of plant disease-resistance genes by retroduplication.</title>
        <authorList>
            <person name="Kim S."/>
            <person name="Park J."/>
            <person name="Yeom S.I."/>
            <person name="Kim Y.M."/>
            <person name="Seo E."/>
            <person name="Kim K.T."/>
            <person name="Kim M.S."/>
            <person name="Lee J.M."/>
            <person name="Cheong K."/>
            <person name="Shin H.S."/>
            <person name="Kim S.B."/>
            <person name="Han K."/>
            <person name="Lee J."/>
            <person name="Park M."/>
            <person name="Lee H.A."/>
            <person name="Lee H.Y."/>
            <person name="Lee Y."/>
            <person name="Oh S."/>
            <person name="Lee J.H."/>
            <person name="Choi E."/>
            <person name="Choi E."/>
            <person name="Lee S.E."/>
            <person name="Jeon J."/>
            <person name="Kim H."/>
            <person name="Choi G."/>
            <person name="Song H."/>
            <person name="Lee J."/>
            <person name="Lee S.C."/>
            <person name="Kwon J.K."/>
            <person name="Lee H.Y."/>
            <person name="Koo N."/>
            <person name="Hong Y."/>
            <person name="Kim R.W."/>
            <person name="Kang W.H."/>
            <person name="Huh J.H."/>
            <person name="Kang B.C."/>
            <person name="Yang T.J."/>
            <person name="Lee Y.H."/>
            <person name="Bennetzen J.L."/>
            <person name="Choi D."/>
        </authorList>
    </citation>
    <scope>NUCLEOTIDE SEQUENCE [LARGE SCALE GENOMIC DNA]</scope>
    <source>
        <strain evidence="3">cv. CM334</strain>
    </source>
</reference>
<dbReference type="PANTHER" id="PTHR31672:SF13">
    <property type="entry name" value="F-BOX PROTEIN CPR30-LIKE"/>
    <property type="match status" value="1"/>
</dbReference>
<dbReference type="SMART" id="SM00256">
    <property type="entry name" value="FBOX"/>
    <property type="match status" value="1"/>
</dbReference>
<dbReference type="SUPFAM" id="SSF81383">
    <property type="entry name" value="F-box domain"/>
    <property type="match status" value="1"/>
</dbReference>
<evidence type="ECO:0000313" key="2">
    <source>
        <dbReference type="EMBL" id="PHT84966.1"/>
    </source>
</evidence>
<dbReference type="Pfam" id="PF00646">
    <property type="entry name" value="F-box"/>
    <property type="match status" value="1"/>
</dbReference>
<dbReference type="Gene3D" id="1.20.1280.50">
    <property type="match status" value="1"/>
</dbReference>
<dbReference type="Gramene" id="PHT84966">
    <property type="protein sequence ID" value="PHT84966"/>
    <property type="gene ID" value="T459_13409"/>
</dbReference>
<gene>
    <name evidence="2" type="ORF">T459_13409</name>
</gene>
<dbReference type="EMBL" id="AYRZ02000004">
    <property type="protein sequence ID" value="PHT84966.1"/>
    <property type="molecule type" value="Genomic_DNA"/>
</dbReference>
<proteinExistence type="predicted"/>
<comment type="caution">
    <text evidence="2">The sequence shown here is derived from an EMBL/GenBank/DDBJ whole genome shotgun (WGS) entry which is preliminary data.</text>
</comment>
<organism evidence="2 3">
    <name type="scientific">Capsicum annuum</name>
    <name type="common">Capsicum pepper</name>
    <dbReference type="NCBI Taxonomy" id="4072"/>
    <lineage>
        <taxon>Eukaryota</taxon>
        <taxon>Viridiplantae</taxon>
        <taxon>Streptophyta</taxon>
        <taxon>Embryophyta</taxon>
        <taxon>Tracheophyta</taxon>
        <taxon>Spermatophyta</taxon>
        <taxon>Magnoliopsida</taxon>
        <taxon>eudicotyledons</taxon>
        <taxon>Gunneridae</taxon>
        <taxon>Pentapetalae</taxon>
        <taxon>asterids</taxon>
        <taxon>lamiids</taxon>
        <taxon>Solanales</taxon>
        <taxon>Solanaceae</taxon>
        <taxon>Solanoideae</taxon>
        <taxon>Capsiceae</taxon>
        <taxon>Capsicum</taxon>
    </lineage>
</organism>
<feature type="domain" description="F-box" evidence="1">
    <location>
        <begin position="18"/>
        <end position="56"/>
    </location>
</feature>
<accession>A0A2G2ZSK5</accession>
<dbReference type="InterPro" id="IPR050796">
    <property type="entry name" value="SCF_F-box_component"/>
</dbReference>
<dbReference type="InterPro" id="IPR036047">
    <property type="entry name" value="F-box-like_dom_sf"/>
</dbReference>
<keyword evidence="3" id="KW-1185">Reference proteome</keyword>
<evidence type="ECO:0000313" key="3">
    <source>
        <dbReference type="Proteomes" id="UP000222542"/>
    </source>
</evidence>
<name>A0A2G2ZSK5_CAPAN</name>
<dbReference type="InterPro" id="IPR001810">
    <property type="entry name" value="F-box_dom"/>
</dbReference>
<evidence type="ECO:0000259" key="1">
    <source>
        <dbReference type="SMART" id="SM00256"/>
    </source>
</evidence>
<dbReference type="Proteomes" id="UP000222542">
    <property type="component" value="Unassembled WGS sequence"/>
</dbReference>
<reference evidence="2 3" key="1">
    <citation type="journal article" date="2014" name="Nat. Genet.">
        <title>Genome sequence of the hot pepper provides insights into the evolution of pungency in Capsicum species.</title>
        <authorList>
            <person name="Kim S."/>
            <person name="Park M."/>
            <person name="Yeom S.I."/>
            <person name="Kim Y.M."/>
            <person name="Lee J.M."/>
            <person name="Lee H.A."/>
            <person name="Seo E."/>
            <person name="Choi J."/>
            <person name="Cheong K."/>
            <person name="Kim K.T."/>
            <person name="Jung K."/>
            <person name="Lee G.W."/>
            <person name="Oh S.K."/>
            <person name="Bae C."/>
            <person name="Kim S.B."/>
            <person name="Lee H.Y."/>
            <person name="Kim S.Y."/>
            <person name="Kim M.S."/>
            <person name="Kang B.C."/>
            <person name="Jo Y.D."/>
            <person name="Yang H.B."/>
            <person name="Jeong H.J."/>
            <person name="Kang W.H."/>
            <person name="Kwon J.K."/>
            <person name="Shin C."/>
            <person name="Lim J.Y."/>
            <person name="Park J.H."/>
            <person name="Huh J.H."/>
            <person name="Kim J.S."/>
            <person name="Kim B.D."/>
            <person name="Cohen O."/>
            <person name="Paran I."/>
            <person name="Suh M.C."/>
            <person name="Lee S.B."/>
            <person name="Kim Y.K."/>
            <person name="Shin Y."/>
            <person name="Noh S.J."/>
            <person name="Park J."/>
            <person name="Seo Y.S."/>
            <person name="Kwon S.Y."/>
            <person name="Kim H.A."/>
            <person name="Park J.M."/>
            <person name="Kim H.J."/>
            <person name="Choi S.B."/>
            <person name="Bosland P.W."/>
            <person name="Reeves G."/>
            <person name="Jo S.H."/>
            <person name="Lee B.W."/>
            <person name="Cho H.T."/>
            <person name="Choi H.S."/>
            <person name="Lee M.S."/>
            <person name="Yu Y."/>
            <person name="Do Choi Y."/>
            <person name="Park B.S."/>
            <person name="van Deynze A."/>
            <person name="Ashrafi H."/>
            <person name="Hill T."/>
            <person name="Kim W.T."/>
            <person name="Pai H.S."/>
            <person name="Ahn H.K."/>
            <person name="Yeam I."/>
            <person name="Giovannoni J.J."/>
            <person name="Rose J.K."/>
            <person name="Sorensen I."/>
            <person name="Lee S.J."/>
            <person name="Kim R.W."/>
            <person name="Choi I.Y."/>
            <person name="Choi B.S."/>
            <person name="Lim J.S."/>
            <person name="Lee Y.H."/>
            <person name="Choi D."/>
        </authorList>
    </citation>
    <scope>NUCLEOTIDE SEQUENCE [LARGE SCALE GENOMIC DNA]</scope>
    <source>
        <strain evidence="3">cv. CM334</strain>
    </source>
</reference>
<dbReference type="PANTHER" id="PTHR31672">
    <property type="entry name" value="BNACNNG10540D PROTEIN"/>
    <property type="match status" value="1"/>
</dbReference>
<protein>
    <recommendedName>
        <fullName evidence="1">F-box domain-containing protein</fullName>
    </recommendedName>
</protein>